<reference evidence="1" key="1">
    <citation type="submission" date="2020-05" db="EMBL/GenBank/DDBJ databases">
        <authorList>
            <person name="Chiriac C."/>
            <person name="Salcher M."/>
            <person name="Ghai R."/>
            <person name="Kavagutti S V."/>
        </authorList>
    </citation>
    <scope>NUCLEOTIDE SEQUENCE</scope>
</reference>
<name>A0A6J7CUD2_9ZZZZ</name>
<organism evidence="1">
    <name type="scientific">freshwater metagenome</name>
    <dbReference type="NCBI Taxonomy" id="449393"/>
    <lineage>
        <taxon>unclassified sequences</taxon>
        <taxon>metagenomes</taxon>
        <taxon>ecological metagenomes</taxon>
    </lineage>
</organism>
<dbReference type="SUPFAM" id="SSF50249">
    <property type="entry name" value="Nucleic acid-binding proteins"/>
    <property type="match status" value="1"/>
</dbReference>
<proteinExistence type="predicted"/>
<dbReference type="InterPro" id="IPR016499">
    <property type="entry name" value="NucleicA-bd_Rv2694c_prd"/>
</dbReference>
<dbReference type="EMBL" id="CAFBLM010000006">
    <property type="protein sequence ID" value="CAB4861491.1"/>
    <property type="molecule type" value="Genomic_DNA"/>
</dbReference>
<dbReference type="AlphaFoldDB" id="A0A6J7CUD2"/>
<sequence>MASLRQRGAGQSVGKLSWWRRWTRSESELDADELRNRAERHGATAIDRCDLGQRCHVVGVLRTVTIRPRSGVQAVAAELFDGSGAIQVVWLGRRSIVGINPGRVIAVHGRINQHSGELVMFNPKYELIRNLDD</sequence>
<accession>A0A6J7CUD2</accession>
<gene>
    <name evidence="1" type="ORF">UFOPK3401_00272</name>
</gene>
<dbReference type="CDD" id="cd04488">
    <property type="entry name" value="RecG_wedge_OBF"/>
    <property type="match status" value="1"/>
</dbReference>
<dbReference type="PIRSF" id="PIRSF006910">
    <property type="entry name" value="NA_bind_Rv2694c_prd"/>
    <property type="match status" value="1"/>
</dbReference>
<protein>
    <submittedName>
        <fullName evidence="1">Unannotated protein</fullName>
    </submittedName>
</protein>
<dbReference type="Gene3D" id="2.40.50.140">
    <property type="entry name" value="Nucleic acid-binding proteins"/>
    <property type="match status" value="1"/>
</dbReference>
<evidence type="ECO:0000313" key="1">
    <source>
        <dbReference type="EMBL" id="CAB4861491.1"/>
    </source>
</evidence>
<dbReference type="InterPro" id="IPR012340">
    <property type="entry name" value="NA-bd_OB-fold"/>
</dbReference>